<evidence type="ECO:0000256" key="6">
    <source>
        <dbReference type="ARBA" id="ARBA00023186"/>
    </source>
</evidence>
<dbReference type="GO" id="GO:0042803">
    <property type="term" value="F:protein homodimerization activity"/>
    <property type="evidence" value="ECO:0007669"/>
    <property type="project" value="InterPro"/>
</dbReference>
<evidence type="ECO:0000256" key="4">
    <source>
        <dbReference type="ARBA" id="ARBA00022490"/>
    </source>
</evidence>
<keyword evidence="5 10" id="KW-0346">Stress response</keyword>
<dbReference type="HAMAP" id="MF_01151">
    <property type="entry name" value="GrpE"/>
    <property type="match status" value="1"/>
</dbReference>
<dbReference type="PRINTS" id="PR00773">
    <property type="entry name" value="GRPEPROTEIN"/>
</dbReference>
<proteinExistence type="inferred from homology"/>
<evidence type="ECO:0000313" key="15">
    <source>
        <dbReference type="Proteomes" id="UP000515819"/>
    </source>
</evidence>
<evidence type="ECO:0000256" key="10">
    <source>
        <dbReference type="HAMAP-Rule" id="MF_01151"/>
    </source>
</evidence>
<dbReference type="EMBL" id="CP060632">
    <property type="protein sequence ID" value="QNM00761.1"/>
    <property type="molecule type" value="Genomic_DNA"/>
</dbReference>
<comment type="subcellular location">
    <subcellularLocation>
        <location evidence="1 10">Cytoplasm</location>
    </subcellularLocation>
</comment>
<dbReference type="AlphaFoldDB" id="A0A7G9FQC9"/>
<dbReference type="SUPFAM" id="SSF51064">
    <property type="entry name" value="Head domain of nucleotide exchange factor GrpE"/>
    <property type="match status" value="1"/>
</dbReference>
<dbReference type="SUPFAM" id="SSF58014">
    <property type="entry name" value="Coiled-coil domain of nucleotide exchange factor GrpE"/>
    <property type="match status" value="1"/>
</dbReference>
<keyword evidence="15" id="KW-1185">Reference proteome</keyword>
<evidence type="ECO:0000256" key="12">
    <source>
        <dbReference type="RuleBase" id="RU004478"/>
    </source>
</evidence>
<evidence type="ECO:0000256" key="5">
    <source>
        <dbReference type="ARBA" id="ARBA00023016"/>
    </source>
</evidence>
<evidence type="ECO:0000256" key="9">
    <source>
        <dbReference type="ARBA" id="ARBA00076414"/>
    </source>
</evidence>
<feature type="compositionally biased region" description="Basic and acidic residues" evidence="13">
    <location>
        <begin position="13"/>
        <end position="25"/>
    </location>
</feature>
<dbReference type="InterPro" id="IPR009012">
    <property type="entry name" value="GrpE_head"/>
</dbReference>
<comment type="similarity">
    <text evidence="2 10 12">Belongs to the GrpE family.</text>
</comment>
<evidence type="ECO:0000313" key="14">
    <source>
        <dbReference type="EMBL" id="QNM00761.1"/>
    </source>
</evidence>
<sequence length="219" mass="24812">MRMANKTNVNANKEAETVEEVKAVDDAPVTEGTDVKVNEEETVPADKKEEVEAAKPKPVSKGNRRGSKALQLELEKAKELAAGNEEKYKRLLAEFENMRQRNEKESKKMYDIGAKEVLEKLLPVVDNLERALSSIPEEDMDRAFEQGVDKIYRQLMVSLEGLGVKPMDAEGKPFDPDYHNAVTHVEDENYGENVVAEEMQKGYMYKDQVLRYSMVKVAN</sequence>
<evidence type="ECO:0000256" key="1">
    <source>
        <dbReference type="ARBA" id="ARBA00004496"/>
    </source>
</evidence>
<keyword evidence="4 10" id="KW-0963">Cytoplasm</keyword>
<evidence type="ECO:0000256" key="11">
    <source>
        <dbReference type="RuleBase" id="RU000639"/>
    </source>
</evidence>
<dbReference type="InterPro" id="IPR000740">
    <property type="entry name" value="GrpE"/>
</dbReference>
<evidence type="ECO:0000256" key="2">
    <source>
        <dbReference type="ARBA" id="ARBA00009054"/>
    </source>
</evidence>
<dbReference type="PROSITE" id="PS01071">
    <property type="entry name" value="GRPE"/>
    <property type="match status" value="1"/>
</dbReference>
<dbReference type="Pfam" id="PF01025">
    <property type="entry name" value="GrpE"/>
    <property type="match status" value="1"/>
</dbReference>
<dbReference type="Proteomes" id="UP000515819">
    <property type="component" value="Chromosome"/>
</dbReference>
<evidence type="ECO:0000256" key="8">
    <source>
        <dbReference type="ARBA" id="ARBA00072274"/>
    </source>
</evidence>
<feature type="compositionally biased region" description="Basic and acidic residues" evidence="13">
    <location>
        <begin position="33"/>
        <end position="55"/>
    </location>
</feature>
<dbReference type="KEGG" id="wcp:H9Q76_05670"/>
<evidence type="ECO:0000256" key="3">
    <source>
        <dbReference type="ARBA" id="ARBA00011738"/>
    </source>
</evidence>
<dbReference type="GO" id="GO:0005737">
    <property type="term" value="C:cytoplasm"/>
    <property type="evidence" value="ECO:0007669"/>
    <property type="project" value="UniProtKB-SubCell"/>
</dbReference>
<feature type="region of interest" description="Disordered" evidence="13">
    <location>
        <begin position="1"/>
        <end position="68"/>
    </location>
</feature>
<evidence type="ECO:0000256" key="13">
    <source>
        <dbReference type="SAM" id="MobiDB-lite"/>
    </source>
</evidence>
<dbReference type="GO" id="GO:0051082">
    <property type="term" value="F:unfolded protein binding"/>
    <property type="evidence" value="ECO:0007669"/>
    <property type="project" value="TreeGrafter"/>
</dbReference>
<dbReference type="PANTHER" id="PTHR21237">
    <property type="entry name" value="GRPE PROTEIN"/>
    <property type="match status" value="1"/>
</dbReference>
<comment type="function">
    <text evidence="7 10 11">Participates actively in the response to hyperosmotic and heat shock by preventing the aggregation of stress-denatured proteins, in association with DnaK and GrpE. It is the nucleotide exchange factor for DnaK and may function as a thermosensor. Unfolded proteins bind initially to DnaJ; upon interaction with the DnaJ-bound protein, DnaK hydrolyzes its bound ATP, resulting in the formation of a stable complex. GrpE releases ADP from DnaK; ATP binding to DnaK triggers the release of the substrate protein, thus completing the reaction cycle. Several rounds of ATP-dependent interactions between DnaJ, DnaK and GrpE are required for fully efficient folding.</text>
</comment>
<dbReference type="GO" id="GO:0000774">
    <property type="term" value="F:adenyl-nucleotide exchange factor activity"/>
    <property type="evidence" value="ECO:0007669"/>
    <property type="project" value="InterPro"/>
</dbReference>
<accession>A0A7G9FQC9</accession>
<keyword evidence="6 10" id="KW-0143">Chaperone</keyword>
<organism evidence="14 15">
    <name type="scientific">Wujia chipingensis</name>
    <dbReference type="NCBI Taxonomy" id="2763670"/>
    <lineage>
        <taxon>Bacteria</taxon>
        <taxon>Bacillati</taxon>
        <taxon>Bacillota</taxon>
        <taxon>Clostridia</taxon>
        <taxon>Lachnospirales</taxon>
        <taxon>Lachnospiraceae</taxon>
        <taxon>Wujia</taxon>
    </lineage>
</organism>
<dbReference type="NCBIfam" id="NF010738">
    <property type="entry name" value="PRK14140.1"/>
    <property type="match status" value="1"/>
</dbReference>
<dbReference type="InterPro" id="IPR013805">
    <property type="entry name" value="GrpE_CC"/>
</dbReference>
<gene>
    <name evidence="10 14" type="primary">grpE</name>
    <name evidence="14" type="ORF">H9Q76_05670</name>
</gene>
<dbReference type="FunFam" id="2.30.22.10:FF:000001">
    <property type="entry name" value="Protein GrpE"/>
    <property type="match status" value="1"/>
</dbReference>
<protein>
    <recommendedName>
        <fullName evidence="8 10">Protein GrpE</fullName>
    </recommendedName>
    <alternativeName>
        <fullName evidence="9 10">HSP-70 cofactor</fullName>
    </alternativeName>
</protein>
<dbReference type="Gene3D" id="2.30.22.10">
    <property type="entry name" value="Head domain of nucleotide exchange factor GrpE"/>
    <property type="match status" value="1"/>
</dbReference>
<dbReference type="CDD" id="cd00446">
    <property type="entry name" value="GrpE"/>
    <property type="match status" value="1"/>
</dbReference>
<comment type="subunit">
    <text evidence="3 10">Homodimer.</text>
</comment>
<dbReference type="Gene3D" id="3.90.20.20">
    <property type="match status" value="1"/>
</dbReference>
<name>A0A7G9FQC9_9FIRM</name>
<evidence type="ECO:0000256" key="7">
    <source>
        <dbReference type="ARBA" id="ARBA00053401"/>
    </source>
</evidence>
<dbReference type="GO" id="GO:0006457">
    <property type="term" value="P:protein folding"/>
    <property type="evidence" value="ECO:0007669"/>
    <property type="project" value="InterPro"/>
</dbReference>
<dbReference type="GO" id="GO:0051087">
    <property type="term" value="F:protein-folding chaperone binding"/>
    <property type="evidence" value="ECO:0007669"/>
    <property type="project" value="InterPro"/>
</dbReference>
<dbReference type="PANTHER" id="PTHR21237:SF23">
    <property type="entry name" value="GRPE PROTEIN HOMOLOG, MITOCHONDRIAL"/>
    <property type="match status" value="1"/>
</dbReference>
<reference evidence="14 15" key="1">
    <citation type="submission" date="2020-08" db="EMBL/GenBank/DDBJ databases">
        <authorList>
            <person name="Liu C."/>
            <person name="Sun Q."/>
        </authorList>
    </citation>
    <scope>NUCLEOTIDE SEQUENCE [LARGE SCALE GENOMIC DNA]</scope>
    <source>
        <strain evidence="14 15">NSJ-4</strain>
    </source>
</reference>